<dbReference type="SUPFAM" id="SSF56935">
    <property type="entry name" value="Porins"/>
    <property type="match status" value="1"/>
</dbReference>
<reference evidence="2 3" key="1">
    <citation type="submission" date="2023-12" db="EMBL/GenBank/DDBJ databases">
        <title>Description of Novel Strain Fulvimarina sp. 2208YS6-2-32 isolated from Uroteuthis (Photololigo) edulis.</title>
        <authorList>
            <person name="Park J.-S."/>
        </authorList>
    </citation>
    <scope>NUCLEOTIDE SEQUENCE [LARGE SCALE GENOMIC DNA]</scope>
    <source>
        <strain evidence="2 3">2208YS6-2-32</strain>
    </source>
</reference>
<evidence type="ECO:0000313" key="2">
    <source>
        <dbReference type="EMBL" id="MDY8109103.1"/>
    </source>
</evidence>
<feature type="chain" id="PRO_5046827243" evidence="1">
    <location>
        <begin position="34"/>
        <end position="275"/>
    </location>
</feature>
<organism evidence="2 3">
    <name type="scientific">Fulvimarina uroteuthidis</name>
    <dbReference type="NCBI Taxonomy" id="3098149"/>
    <lineage>
        <taxon>Bacteria</taxon>
        <taxon>Pseudomonadati</taxon>
        <taxon>Pseudomonadota</taxon>
        <taxon>Alphaproteobacteria</taxon>
        <taxon>Hyphomicrobiales</taxon>
        <taxon>Aurantimonadaceae</taxon>
        <taxon>Fulvimarina</taxon>
    </lineage>
</organism>
<dbReference type="Pfam" id="PF09694">
    <property type="entry name" value="Gcw_chp"/>
    <property type="match status" value="1"/>
</dbReference>
<evidence type="ECO:0000256" key="1">
    <source>
        <dbReference type="SAM" id="SignalP"/>
    </source>
</evidence>
<dbReference type="RefSeq" id="WP_322186562.1">
    <property type="nucleotide sequence ID" value="NZ_JAXLPB010000002.1"/>
</dbReference>
<name>A0ABU5I2V7_9HYPH</name>
<keyword evidence="1" id="KW-0732">Signal</keyword>
<comment type="caution">
    <text evidence="2">The sequence shown here is derived from an EMBL/GenBank/DDBJ whole genome shotgun (WGS) entry which is preliminary data.</text>
</comment>
<protein>
    <submittedName>
        <fullName evidence="2">TorF family putative porin</fullName>
    </submittedName>
</protein>
<evidence type="ECO:0000313" key="3">
    <source>
        <dbReference type="Proteomes" id="UP001294412"/>
    </source>
</evidence>
<dbReference type="NCBIfam" id="TIGR02001">
    <property type="entry name" value="gcw_chp"/>
    <property type="match status" value="1"/>
</dbReference>
<dbReference type="EMBL" id="JAXLPB010000002">
    <property type="protein sequence ID" value="MDY8109103.1"/>
    <property type="molecule type" value="Genomic_DNA"/>
</dbReference>
<sequence length="275" mass="30327">MIKRFTSASLAAFLATSVLLTALAPAAAQTADAETPTIPAATANPGMDIEESPFDVNLTVSALTDYVSLRGFSQTDREPALQGVLDASLYDFHAGFFTSNVNFGSPKPDTEFDPYVAYRPTFGNWSFDVTAYYYFYLDADELNYPEVFSTASYDFDDIATVGATFAYAPNYFGDDRETGYFYKANLSVPLPRDFAFSGSVGYQDFDKGLFDRHLVWDAGVTYTFEDAFSFDVRYHDTDLDASTQCTDTFKCDATIVGTLSFTTGLKALRKLARAN</sequence>
<accession>A0ABU5I2V7</accession>
<dbReference type="InterPro" id="IPR010239">
    <property type="entry name" value="CHP02001"/>
</dbReference>
<gene>
    <name evidence="2" type="ORF">U0C82_08085</name>
</gene>
<proteinExistence type="predicted"/>
<feature type="signal peptide" evidence="1">
    <location>
        <begin position="1"/>
        <end position="33"/>
    </location>
</feature>
<keyword evidence="3" id="KW-1185">Reference proteome</keyword>
<dbReference type="Proteomes" id="UP001294412">
    <property type="component" value="Unassembled WGS sequence"/>
</dbReference>